<accession>A0AAE3QN81</accession>
<gene>
    <name evidence="2" type="ORF">QNI16_08545</name>
</gene>
<evidence type="ECO:0000259" key="1">
    <source>
        <dbReference type="PROSITE" id="PS50075"/>
    </source>
</evidence>
<dbReference type="InterPro" id="IPR009081">
    <property type="entry name" value="PP-bd_ACP"/>
</dbReference>
<reference evidence="2" key="1">
    <citation type="submission" date="2023-05" db="EMBL/GenBank/DDBJ databases">
        <authorList>
            <person name="Zhang X."/>
        </authorList>
    </citation>
    <scope>NUCLEOTIDE SEQUENCE</scope>
    <source>
        <strain evidence="2">YF14B1</strain>
    </source>
</reference>
<evidence type="ECO:0000313" key="3">
    <source>
        <dbReference type="Proteomes" id="UP001241110"/>
    </source>
</evidence>
<sequence length="78" mass="9166">MSQILQQLREILKEHFLIQSSVVQPSKTFESDLGMSSLEFTELVVYLEDTYNIQLSDMDLSRVRNVRDLIWCVEQTVK</sequence>
<feature type="domain" description="Carrier" evidence="1">
    <location>
        <begin position="1"/>
        <end position="77"/>
    </location>
</feature>
<dbReference type="SUPFAM" id="SSF47336">
    <property type="entry name" value="ACP-like"/>
    <property type="match status" value="1"/>
</dbReference>
<dbReference type="Gene3D" id="1.10.1200.10">
    <property type="entry name" value="ACP-like"/>
    <property type="match status" value="1"/>
</dbReference>
<evidence type="ECO:0000313" key="2">
    <source>
        <dbReference type="EMBL" id="MDJ1480530.1"/>
    </source>
</evidence>
<dbReference type="PROSITE" id="PS50075">
    <property type="entry name" value="CARRIER"/>
    <property type="match status" value="1"/>
</dbReference>
<protein>
    <submittedName>
        <fullName evidence="2">Acyl carrier protein</fullName>
    </submittedName>
</protein>
<organism evidence="2 3">
    <name type="scientific">Xanthocytophaga flava</name>
    <dbReference type="NCBI Taxonomy" id="3048013"/>
    <lineage>
        <taxon>Bacteria</taxon>
        <taxon>Pseudomonadati</taxon>
        <taxon>Bacteroidota</taxon>
        <taxon>Cytophagia</taxon>
        <taxon>Cytophagales</taxon>
        <taxon>Rhodocytophagaceae</taxon>
        <taxon>Xanthocytophaga</taxon>
    </lineage>
</organism>
<proteinExistence type="predicted"/>
<dbReference type="InterPro" id="IPR036736">
    <property type="entry name" value="ACP-like_sf"/>
</dbReference>
<dbReference type="Proteomes" id="UP001241110">
    <property type="component" value="Unassembled WGS sequence"/>
</dbReference>
<dbReference type="EMBL" id="JASJOS010000003">
    <property type="protein sequence ID" value="MDJ1480530.1"/>
    <property type="molecule type" value="Genomic_DNA"/>
</dbReference>
<comment type="caution">
    <text evidence="2">The sequence shown here is derived from an EMBL/GenBank/DDBJ whole genome shotgun (WGS) entry which is preliminary data.</text>
</comment>
<dbReference type="RefSeq" id="WP_313977277.1">
    <property type="nucleotide sequence ID" value="NZ_JASJOS010000003.1"/>
</dbReference>
<dbReference type="Pfam" id="PF00550">
    <property type="entry name" value="PP-binding"/>
    <property type="match status" value="1"/>
</dbReference>
<dbReference type="AlphaFoldDB" id="A0AAE3QN81"/>
<name>A0AAE3QN81_9BACT</name>